<reference evidence="2 3" key="1">
    <citation type="journal article" date="2017" name="Nature">
        <title>The Apostasia genome and the evolution of orchids.</title>
        <authorList>
            <person name="Zhang G.Q."/>
            <person name="Liu K.W."/>
            <person name="Li Z."/>
            <person name="Lohaus R."/>
            <person name="Hsiao Y.Y."/>
            <person name="Niu S.C."/>
            <person name="Wang J.Y."/>
            <person name="Lin Y.C."/>
            <person name="Xu Q."/>
            <person name="Chen L.J."/>
            <person name="Yoshida K."/>
            <person name="Fujiwara S."/>
            <person name="Wang Z.W."/>
            <person name="Zhang Y.Q."/>
            <person name="Mitsuda N."/>
            <person name="Wang M."/>
            <person name="Liu G.H."/>
            <person name="Pecoraro L."/>
            <person name="Huang H.X."/>
            <person name="Xiao X.J."/>
            <person name="Lin M."/>
            <person name="Wu X.Y."/>
            <person name="Wu W.L."/>
            <person name="Chen Y.Y."/>
            <person name="Chang S.B."/>
            <person name="Sakamoto S."/>
            <person name="Ohme-Takagi M."/>
            <person name="Yagi M."/>
            <person name="Zeng S.J."/>
            <person name="Shen C.Y."/>
            <person name="Yeh C.M."/>
            <person name="Luo Y.B."/>
            <person name="Tsai W.C."/>
            <person name="Van de Peer Y."/>
            <person name="Liu Z.J."/>
        </authorList>
    </citation>
    <scope>NUCLEOTIDE SEQUENCE [LARGE SCALE GENOMIC DNA]</scope>
    <source>
        <strain evidence="3">cv. Shenzhen</strain>
        <tissue evidence="2">Stem</tissue>
    </source>
</reference>
<gene>
    <name evidence="2" type="ORF">AXF42_Ash013132</name>
</gene>
<keyword evidence="3" id="KW-1185">Reference proteome</keyword>
<dbReference type="OrthoDB" id="1893698at2759"/>
<dbReference type="InterPro" id="IPR012337">
    <property type="entry name" value="RNaseH-like_sf"/>
</dbReference>
<evidence type="ECO:0000313" key="2">
    <source>
        <dbReference type="EMBL" id="PKA65717.1"/>
    </source>
</evidence>
<dbReference type="EMBL" id="KZ451890">
    <property type="protein sequence ID" value="PKA65717.1"/>
    <property type="molecule type" value="Genomic_DNA"/>
</dbReference>
<sequence>MAKDIFTIPVTSVASESAFSAGGRVLEDYRSSLSPKTLNALVCFGSWIRAAHSTATDPIIRTIIMHTLLVFYCFVII</sequence>
<dbReference type="STRING" id="1088818.A0A2I0BD56"/>
<organism evidence="2 3">
    <name type="scientific">Apostasia shenzhenica</name>
    <dbReference type="NCBI Taxonomy" id="1088818"/>
    <lineage>
        <taxon>Eukaryota</taxon>
        <taxon>Viridiplantae</taxon>
        <taxon>Streptophyta</taxon>
        <taxon>Embryophyta</taxon>
        <taxon>Tracheophyta</taxon>
        <taxon>Spermatophyta</taxon>
        <taxon>Magnoliopsida</taxon>
        <taxon>Liliopsida</taxon>
        <taxon>Asparagales</taxon>
        <taxon>Orchidaceae</taxon>
        <taxon>Apostasioideae</taxon>
        <taxon>Apostasia</taxon>
    </lineage>
</organism>
<dbReference type="InterPro" id="IPR008906">
    <property type="entry name" value="HATC_C_dom"/>
</dbReference>
<name>A0A2I0BD56_9ASPA</name>
<dbReference type="Pfam" id="PF05699">
    <property type="entry name" value="Dimer_Tnp_hAT"/>
    <property type="match status" value="1"/>
</dbReference>
<feature type="domain" description="HAT C-terminal dimerisation" evidence="1">
    <location>
        <begin position="1"/>
        <end position="48"/>
    </location>
</feature>
<dbReference type="AlphaFoldDB" id="A0A2I0BD56"/>
<protein>
    <submittedName>
        <fullName evidence="2">AC transposase</fullName>
    </submittedName>
</protein>
<dbReference type="GO" id="GO:0046983">
    <property type="term" value="F:protein dimerization activity"/>
    <property type="evidence" value="ECO:0007669"/>
    <property type="project" value="InterPro"/>
</dbReference>
<proteinExistence type="predicted"/>
<dbReference type="SUPFAM" id="SSF53098">
    <property type="entry name" value="Ribonuclease H-like"/>
    <property type="match status" value="1"/>
</dbReference>
<evidence type="ECO:0000259" key="1">
    <source>
        <dbReference type="Pfam" id="PF05699"/>
    </source>
</evidence>
<accession>A0A2I0BD56</accession>
<dbReference type="PANTHER" id="PTHR23272:SF184">
    <property type="entry name" value="OS03G0311250 PROTEIN"/>
    <property type="match status" value="1"/>
</dbReference>
<dbReference type="PANTHER" id="PTHR23272">
    <property type="entry name" value="BED FINGER-RELATED"/>
    <property type="match status" value="1"/>
</dbReference>
<dbReference type="Proteomes" id="UP000236161">
    <property type="component" value="Unassembled WGS sequence"/>
</dbReference>
<evidence type="ECO:0000313" key="3">
    <source>
        <dbReference type="Proteomes" id="UP000236161"/>
    </source>
</evidence>